<dbReference type="EMBL" id="GBYX01475070">
    <property type="protein sequence ID" value="JAO06603.1"/>
    <property type="molecule type" value="Transcribed_RNA"/>
</dbReference>
<feature type="non-terminal residue" evidence="1">
    <location>
        <position position="1"/>
    </location>
</feature>
<reference evidence="1" key="1">
    <citation type="submission" date="2014-12" db="EMBL/GenBank/DDBJ databases">
        <title>Parallel Evolution in Life History Adaptation Evident in the Tissue-Specific Poeciliopsis prolifica transcriptome.</title>
        <authorList>
            <person name="Jue N.K."/>
            <person name="Foley R.J."/>
            <person name="Obergfell C."/>
            <person name="Reznick D.N."/>
            <person name="O'Neill R.J."/>
            <person name="O'Neill M.J."/>
        </authorList>
    </citation>
    <scope>NUCLEOTIDE SEQUENCE</scope>
</reference>
<protein>
    <submittedName>
        <fullName evidence="1">PPUP7649</fullName>
    </submittedName>
</protein>
<feature type="non-terminal residue" evidence="1">
    <location>
        <position position="186"/>
    </location>
</feature>
<accession>A0A0S7ET78</accession>
<organism evidence="1">
    <name type="scientific">Poeciliopsis prolifica</name>
    <name type="common">blackstripe livebearer</name>
    <dbReference type="NCBI Taxonomy" id="188132"/>
    <lineage>
        <taxon>Eukaryota</taxon>
        <taxon>Metazoa</taxon>
        <taxon>Chordata</taxon>
        <taxon>Craniata</taxon>
        <taxon>Vertebrata</taxon>
        <taxon>Euteleostomi</taxon>
        <taxon>Actinopterygii</taxon>
        <taxon>Neopterygii</taxon>
        <taxon>Teleostei</taxon>
        <taxon>Neoteleostei</taxon>
        <taxon>Acanthomorphata</taxon>
        <taxon>Ovalentaria</taxon>
        <taxon>Atherinomorphae</taxon>
        <taxon>Cyprinodontiformes</taxon>
        <taxon>Poeciliidae</taxon>
        <taxon>Poeciliinae</taxon>
        <taxon>Poeciliopsis</taxon>
    </lineage>
</organism>
<gene>
    <name evidence="1" type="primary">PPUP7649</name>
</gene>
<dbReference type="AlphaFoldDB" id="A0A0S7ET78"/>
<evidence type="ECO:0000313" key="1">
    <source>
        <dbReference type="EMBL" id="JAO06603.1"/>
    </source>
</evidence>
<sequence>VMDVSGNSDSVQTWSVCPETSVQTRRPLDISSYGRIGLDPSPVRRTPAAGLGQAEENYKFANELHNSWVNAALQSTLNLSITARCLAQVKVSLEALSIPCRVRLRRSSVRQPGKHFCHTDLSPVLMELRERKLPSDMGRANDVKYLLEYLLAYLGSLGGDTDRELYNKNYCSRCQTLFLEQLNSGP</sequence>
<name>A0A0S7ET78_9TELE</name>
<proteinExistence type="predicted"/>